<evidence type="ECO:0000313" key="1">
    <source>
        <dbReference type="Proteomes" id="UP000095286"/>
    </source>
</evidence>
<dbReference type="Proteomes" id="UP000095286">
    <property type="component" value="Unplaced"/>
</dbReference>
<sequence>MALFANESSTQMDKLPDFEEDCPGLTEKFNALNSYFRDDYIFPKMDHGSYWVGWVVIAVYSFVIVFGAVGNFLTILIVIRSKQMRTVQNFFIINLALGDFLICTLTAPLTLYTVLYVFWPFGNALCKVTSSLQGANVFLSTFSITAIALDRYVLIIFPTKQERQKKLSFFLFAMIWTTSIMLAFPLFIAADQKNFDIPCDIGFRLCQEQNDNWERMPISKTTYTTGLLITQYALPIISMIFAYTKIASRMQGRFVNRMSKLSTGESEIRRRCVADRQRRTNLLLASLVLVFAGAWLPFNVFHMVVVLGFQKFRVEYFVLCHIIAMGSACLNPVCYAFFNQNFRNEFFVILHKLKLRKNTLGGSFSGTEYTTTVKKSTFMTPRSNRRSFSTANPPEINNSCDNSDRRRSKSISDSDMNLPLVPLNQHYDATLSSNLQTNQEMLDLEM</sequence>
<organism evidence="1 2">
    <name type="scientific">Rhabditophanes sp. KR3021</name>
    <dbReference type="NCBI Taxonomy" id="114890"/>
    <lineage>
        <taxon>Eukaryota</taxon>
        <taxon>Metazoa</taxon>
        <taxon>Ecdysozoa</taxon>
        <taxon>Nematoda</taxon>
        <taxon>Chromadorea</taxon>
        <taxon>Rhabditida</taxon>
        <taxon>Tylenchina</taxon>
        <taxon>Panagrolaimomorpha</taxon>
        <taxon>Strongyloidoidea</taxon>
        <taxon>Alloionematidae</taxon>
        <taxon>Rhabditophanes</taxon>
    </lineage>
</organism>
<reference evidence="2" key="1">
    <citation type="submission" date="2016-11" db="UniProtKB">
        <authorList>
            <consortium name="WormBaseParasite"/>
        </authorList>
    </citation>
    <scope>IDENTIFICATION</scope>
    <source>
        <strain evidence="2">KR3021</strain>
    </source>
</reference>
<evidence type="ECO:0000313" key="2">
    <source>
        <dbReference type="WBParaSite" id="RSKR_0000831100.1"/>
    </source>
</evidence>
<proteinExistence type="predicted"/>
<name>A0AC35U6T4_9BILA</name>
<protein>
    <submittedName>
        <fullName evidence="2">G_PROTEIN_RECEP_F1_2 domain-containing protein</fullName>
    </submittedName>
</protein>
<dbReference type="WBParaSite" id="RSKR_0000831100.1">
    <property type="protein sequence ID" value="RSKR_0000831100.1"/>
    <property type="gene ID" value="RSKR_0000831100"/>
</dbReference>
<accession>A0AC35U6T4</accession>